<dbReference type="PANTHER" id="PTHR37019:SF2">
    <property type="entry name" value="EXPERA DOMAIN-CONTAINING PROTEIN"/>
    <property type="match status" value="1"/>
</dbReference>
<evidence type="ECO:0000256" key="2">
    <source>
        <dbReference type="SAM" id="Phobius"/>
    </source>
</evidence>
<keyword evidence="2" id="KW-0812">Transmembrane</keyword>
<name>A0A9P5TCT3_9AGAM</name>
<dbReference type="OrthoDB" id="2937326at2759"/>
<feature type="transmembrane region" description="Helical" evidence="2">
    <location>
        <begin position="12"/>
        <end position="33"/>
    </location>
</feature>
<feature type="transmembrane region" description="Helical" evidence="2">
    <location>
        <begin position="101"/>
        <end position="121"/>
    </location>
</feature>
<feature type="domain" description="DUF7704" evidence="3">
    <location>
        <begin position="6"/>
        <end position="156"/>
    </location>
</feature>
<evidence type="ECO:0000256" key="1">
    <source>
        <dbReference type="SAM" id="MobiDB-lite"/>
    </source>
</evidence>
<dbReference type="Proteomes" id="UP000759537">
    <property type="component" value="Unassembled WGS sequence"/>
</dbReference>
<comment type="caution">
    <text evidence="4">The sequence shown here is derived from an EMBL/GenBank/DDBJ whole genome shotgun (WGS) entry which is preliminary data.</text>
</comment>
<evidence type="ECO:0000259" key="3">
    <source>
        <dbReference type="Pfam" id="PF24803"/>
    </source>
</evidence>
<reference evidence="4" key="1">
    <citation type="submission" date="2019-10" db="EMBL/GenBank/DDBJ databases">
        <authorList>
            <consortium name="DOE Joint Genome Institute"/>
            <person name="Kuo A."/>
            <person name="Miyauchi S."/>
            <person name="Kiss E."/>
            <person name="Drula E."/>
            <person name="Kohler A."/>
            <person name="Sanchez-Garcia M."/>
            <person name="Andreopoulos B."/>
            <person name="Barry K.W."/>
            <person name="Bonito G."/>
            <person name="Buee M."/>
            <person name="Carver A."/>
            <person name="Chen C."/>
            <person name="Cichocki N."/>
            <person name="Clum A."/>
            <person name="Culley D."/>
            <person name="Crous P.W."/>
            <person name="Fauchery L."/>
            <person name="Girlanda M."/>
            <person name="Hayes R."/>
            <person name="Keri Z."/>
            <person name="LaButti K."/>
            <person name="Lipzen A."/>
            <person name="Lombard V."/>
            <person name="Magnuson J."/>
            <person name="Maillard F."/>
            <person name="Morin E."/>
            <person name="Murat C."/>
            <person name="Nolan M."/>
            <person name="Ohm R."/>
            <person name="Pangilinan J."/>
            <person name="Pereira M."/>
            <person name="Perotto S."/>
            <person name="Peter M."/>
            <person name="Riley R."/>
            <person name="Sitrit Y."/>
            <person name="Stielow B."/>
            <person name="Szollosi G."/>
            <person name="Zifcakova L."/>
            <person name="Stursova M."/>
            <person name="Spatafora J.W."/>
            <person name="Tedersoo L."/>
            <person name="Vaario L.-M."/>
            <person name="Yamada A."/>
            <person name="Yan M."/>
            <person name="Wang P."/>
            <person name="Xu J."/>
            <person name="Bruns T."/>
            <person name="Baldrian P."/>
            <person name="Vilgalys R."/>
            <person name="Henrissat B."/>
            <person name="Grigoriev I.V."/>
            <person name="Hibbett D."/>
            <person name="Nagy L.G."/>
            <person name="Martin F.M."/>
        </authorList>
    </citation>
    <scope>NUCLEOTIDE SEQUENCE</scope>
    <source>
        <strain evidence="4">Prilba</strain>
    </source>
</reference>
<organism evidence="4 5">
    <name type="scientific">Russula ochroleuca</name>
    <dbReference type="NCBI Taxonomy" id="152965"/>
    <lineage>
        <taxon>Eukaryota</taxon>
        <taxon>Fungi</taxon>
        <taxon>Dikarya</taxon>
        <taxon>Basidiomycota</taxon>
        <taxon>Agaricomycotina</taxon>
        <taxon>Agaricomycetes</taxon>
        <taxon>Russulales</taxon>
        <taxon>Russulaceae</taxon>
        <taxon>Russula</taxon>
    </lineage>
</organism>
<feature type="transmembrane region" description="Helical" evidence="2">
    <location>
        <begin position="133"/>
        <end position="152"/>
    </location>
</feature>
<protein>
    <recommendedName>
        <fullName evidence="3">DUF7704 domain-containing protein</fullName>
    </recommendedName>
</protein>
<dbReference type="PANTHER" id="PTHR37019">
    <property type="entry name" value="CHROMOSOME 1, WHOLE GENOME SHOTGUN SEQUENCE"/>
    <property type="match status" value="1"/>
</dbReference>
<gene>
    <name evidence="4" type="ORF">DFH94DRAFT_791904</name>
</gene>
<evidence type="ECO:0000313" key="4">
    <source>
        <dbReference type="EMBL" id="KAF8484878.1"/>
    </source>
</evidence>
<dbReference type="Pfam" id="PF24803">
    <property type="entry name" value="DUF7704"/>
    <property type="match status" value="1"/>
</dbReference>
<feature type="region of interest" description="Disordered" evidence="1">
    <location>
        <begin position="161"/>
        <end position="182"/>
    </location>
</feature>
<keyword evidence="2" id="KW-1133">Transmembrane helix</keyword>
<keyword evidence="2" id="KW-0472">Membrane</keyword>
<reference evidence="4" key="2">
    <citation type="journal article" date="2020" name="Nat. Commun.">
        <title>Large-scale genome sequencing of mycorrhizal fungi provides insights into the early evolution of symbiotic traits.</title>
        <authorList>
            <person name="Miyauchi S."/>
            <person name="Kiss E."/>
            <person name="Kuo A."/>
            <person name="Drula E."/>
            <person name="Kohler A."/>
            <person name="Sanchez-Garcia M."/>
            <person name="Morin E."/>
            <person name="Andreopoulos B."/>
            <person name="Barry K.W."/>
            <person name="Bonito G."/>
            <person name="Buee M."/>
            <person name="Carver A."/>
            <person name="Chen C."/>
            <person name="Cichocki N."/>
            <person name="Clum A."/>
            <person name="Culley D."/>
            <person name="Crous P.W."/>
            <person name="Fauchery L."/>
            <person name="Girlanda M."/>
            <person name="Hayes R.D."/>
            <person name="Keri Z."/>
            <person name="LaButti K."/>
            <person name="Lipzen A."/>
            <person name="Lombard V."/>
            <person name="Magnuson J."/>
            <person name="Maillard F."/>
            <person name="Murat C."/>
            <person name="Nolan M."/>
            <person name="Ohm R.A."/>
            <person name="Pangilinan J."/>
            <person name="Pereira M.F."/>
            <person name="Perotto S."/>
            <person name="Peter M."/>
            <person name="Pfister S."/>
            <person name="Riley R."/>
            <person name="Sitrit Y."/>
            <person name="Stielow J.B."/>
            <person name="Szollosi G."/>
            <person name="Zifcakova L."/>
            <person name="Stursova M."/>
            <person name="Spatafora J.W."/>
            <person name="Tedersoo L."/>
            <person name="Vaario L.M."/>
            <person name="Yamada A."/>
            <person name="Yan M."/>
            <person name="Wang P."/>
            <person name="Xu J."/>
            <person name="Bruns T."/>
            <person name="Baldrian P."/>
            <person name="Vilgalys R."/>
            <person name="Dunand C."/>
            <person name="Henrissat B."/>
            <person name="Grigoriev I.V."/>
            <person name="Hibbett D."/>
            <person name="Nagy L.G."/>
            <person name="Martin F.M."/>
        </authorList>
    </citation>
    <scope>NUCLEOTIDE SEQUENCE</scope>
    <source>
        <strain evidence="4">Prilba</strain>
    </source>
</reference>
<dbReference type="EMBL" id="WHVB01000003">
    <property type="protein sequence ID" value="KAF8484878.1"/>
    <property type="molecule type" value="Genomic_DNA"/>
</dbReference>
<evidence type="ECO:0000313" key="5">
    <source>
        <dbReference type="Proteomes" id="UP000759537"/>
    </source>
</evidence>
<accession>A0A9P5TCT3</accession>
<feature type="transmembrane region" description="Helical" evidence="2">
    <location>
        <begin position="53"/>
        <end position="80"/>
    </location>
</feature>
<keyword evidence="5" id="KW-1185">Reference proteome</keyword>
<dbReference type="InterPro" id="IPR056121">
    <property type="entry name" value="DUF7704"/>
</dbReference>
<sequence length="182" mass="20011">MSHPRSALPPLYYAIFGIYEPILTTMGFIGALLDPIKTHNMQAPWPAHIPPPQRLPLATMVTVVQLGHVCGLLGLVNFFLLRAARRYLSGHPALQEKVVGALLTPLLIGDVLHLALTLWALGDMRWNLSEWSVMLWLTVVLGLSLLIPRIAWHSGMGRYTESREGRGKGKGLGANIPLSGRI</sequence>
<proteinExistence type="predicted"/>
<dbReference type="AlphaFoldDB" id="A0A9P5TCT3"/>